<feature type="transmembrane region" description="Helical" evidence="2">
    <location>
        <begin position="12"/>
        <end position="34"/>
    </location>
</feature>
<dbReference type="eggNOG" id="ENOG502RXJB">
    <property type="taxonomic scope" value="Eukaryota"/>
</dbReference>
<dbReference type="HOGENOM" id="CLU_080510_1_1_1"/>
<dbReference type="FunCoup" id="Q75E10">
    <property type="interactions" value="64"/>
</dbReference>
<accession>Q75E10</accession>
<feature type="transmembrane region" description="Helical" evidence="2">
    <location>
        <begin position="66"/>
        <end position="85"/>
    </location>
</feature>
<dbReference type="InParanoid" id="Q75E10"/>
<evidence type="ECO:0000256" key="2">
    <source>
        <dbReference type="SAM" id="Phobius"/>
    </source>
</evidence>
<dbReference type="AlphaFoldDB" id="Q75E10"/>
<dbReference type="SMART" id="SM00786">
    <property type="entry name" value="SHR3_chaperone"/>
    <property type="match status" value="1"/>
</dbReference>
<dbReference type="GO" id="GO:0051082">
    <property type="term" value="F:unfolded protein binding"/>
    <property type="evidence" value="ECO:0000318"/>
    <property type="project" value="GO_Central"/>
</dbReference>
<feature type="transmembrane region" description="Helical" evidence="2">
    <location>
        <begin position="97"/>
        <end position="114"/>
    </location>
</feature>
<keyword evidence="2" id="KW-1133">Transmembrane helix</keyword>
<feature type="transmembrane region" description="Helical" evidence="2">
    <location>
        <begin position="134"/>
        <end position="161"/>
    </location>
</feature>
<dbReference type="PANTHER" id="PTHR28228:SF1">
    <property type="entry name" value="SECRETORY COMPONENT PROTEIN SHR3"/>
    <property type="match status" value="1"/>
</dbReference>
<proteinExistence type="predicted"/>
<dbReference type="EMBL" id="AE016815">
    <property type="protein sequence ID" value="AAS50634.1"/>
    <property type="molecule type" value="Genomic_DNA"/>
</dbReference>
<evidence type="ECO:0000256" key="1">
    <source>
        <dbReference type="SAM" id="MobiDB-lite"/>
    </source>
</evidence>
<keyword evidence="2" id="KW-0812">Transmembrane</keyword>
<dbReference type="RefSeq" id="NP_982810.1">
    <property type="nucleotide sequence ID" value="NM_208163.2"/>
</dbReference>
<dbReference type="OrthoDB" id="5229808at2759"/>
<dbReference type="GO" id="GO:0090114">
    <property type="term" value="P:COPII-coated vesicle budding"/>
    <property type="evidence" value="ECO:0007669"/>
    <property type="project" value="EnsemblFungi"/>
</dbReference>
<organism evidence="3 4">
    <name type="scientific">Eremothecium gossypii (strain ATCC 10895 / CBS 109.51 / FGSC 9923 / NRRL Y-1056)</name>
    <name type="common">Yeast</name>
    <name type="synonym">Ashbya gossypii</name>
    <dbReference type="NCBI Taxonomy" id="284811"/>
    <lineage>
        <taxon>Eukaryota</taxon>
        <taxon>Fungi</taxon>
        <taxon>Dikarya</taxon>
        <taxon>Ascomycota</taxon>
        <taxon>Saccharomycotina</taxon>
        <taxon>Saccharomycetes</taxon>
        <taxon>Saccharomycetales</taxon>
        <taxon>Saccharomycetaceae</taxon>
        <taxon>Eremothecium</taxon>
    </lineage>
</organism>
<reference evidence="4" key="2">
    <citation type="journal article" date="2013" name="G3 (Bethesda)">
        <title>Genomes of Ashbya fungi isolated from insects reveal four mating-type loci, numerous translocations, lack of transposons, and distinct gene duplications.</title>
        <authorList>
            <person name="Dietrich F.S."/>
            <person name="Voegeli S."/>
            <person name="Kuo S."/>
            <person name="Philippsen P."/>
        </authorList>
    </citation>
    <scope>GENOME REANNOTATION</scope>
    <source>
        <strain evidence="4">ATCC 10895 / CBS 109.51 / FGSC 9923 / NRRL Y-1056</strain>
    </source>
</reference>
<sequence length="201" mass="22425">MVKFTYKDACTVGSALIVSATTFIMGVFFANQAYDYHLLFNANMTQEHYDNALRHYQTLYFTAQPVLYIFGAIAIFGLLGSLIRIYKPNPELQLFEYGSLAMYVLGVCVFLTNIKTGINSAHYGNWGEVTQNQGLAVIASSNIILLVVFVGVLVLQGGLWYSEWEYEQRLETFMAEQEAENSAAPKEPAKGGKKSAKSKKE</sequence>
<keyword evidence="4" id="KW-1185">Reference proteome</keyword>
<feature type="compositionally biased region" description="Basic residues" evidence="1">
    <location>
        <begin position="191"/>
        <end position="201"/>
    </location>
</feature>
<dbReference type="KEGG" id="ago:AGOS_ABL137W"/>
<dbReference type="GeneID" id="4618890"/>
<evidence type="ECO:0000313" key="4">
    <source>
        <dbReference type="Proteomes" id="UP000000591"/>
    </source>
</evidence>
<dbReference type="OMA" id="ANMLFDG"/>
<dbReference type="Proteomes" id="UP000000591">
    <property type="component" value="Chromosome II"/>
</dbReference>
<name>Q75E10_EREGS</name>
<dbReference type="Pfam" id="PF08229">
    <property type="entry name" value="SHR3_chaperone"/>
    <property type="match status" value="1"/>
</dbReference>
<dbReference type="GO" id="GO:0006888">
    <property type="term" value="P:endoplasmic reticulum to Golgi vesicle-mediated transport"/>
    <property type="evidence" value="ECO:0000318"/>
    <property type="project" value="GO_Central"/>
</dbReference>
<evidence type="ECO:0000313" key="3">
    <source>
        <dbReference type="EMBL" id="AAS50634.1"/>
    </source>
</evidence>
<dbReference type="GO" id="GO:0005789">
    <property type="term" value="C:endoplasmic reticulum membrane"/>
    <property type="evidence" value="ECO:0000318"/>
    <property type="project" value="GO_Central"/>
</dbReference>
<keyword evidence="2" id="KW-0472">Membrane</keyword>
<gene>
    <name evidence="3" type="ORF">AGOS_ABL137W</name>
</gene>
<dbReference type="InterPro" id="IPR013248">
    <property type="entry name" value="Psh3/Shr3"/>
</dbReference>
<feature type="region of interest" description="Disordered" evidence="1">
    <location>
        <begin position="177"/>
        <end position="201"/>
    </location>
</feature>
<dbReference type="PIRSF" id="PIRSF029187">
    <property type="entry name" value="Shr3_AAP_chap"/>
    <property type="match status" value="1"/>
</dbReference>
<dbReference type="GO" id="GO:0006457">
    <property type="term" value="P:protein folding"/>
    <property type="evidence" value="ECO:0007669"/>
    <property type="project" value="EnsemblFungi"/>
</dbReference>
<reference evidence="3 4" key="1">
    <citation type="journal article" date="2004" name="Science">
        <title>The Ashbya gossypii genome as a tool for mapping the ancient Saccharomyces cerevisiae genome.</title>
        <authorList>
            <person name="Dietrich F.S."/>
            <person name="Voegeli S."/>
            <person name="Brachat S."/>
            <person name="Lerch A."/>
            <person name="Gates K."/>
            <person name="Steiner S."/>
            <person name="Mohr C."/>
            <person name="Pohlmann R."/>
            <person name="Luedi P."/>
            <person name="Choi S."/>
            <person name="Wing R.A."/>
            <person name="Flavier A."/>
            <person name="Gaffney T.D."/>
            <person name="Philippsen P."/>
        </authorList>
    </citation>
    <scope>NUCLEOTIDE SEQUENCE [LARGE SCALE GENOMIC DNA]</scope>
    <source>
        <strain evidence="4">ATCC 10895 / CBS 109.51 / FGSC 9923 / NRRL Y-1056</strain>
    </source>
</reference>
<protein>
    <submittedName>
        <fullName evidence="3">ABL137Wp</fullName>
    </submittedName>
</protein>
<dbReference type="PANTHER" id="PTHR28228">
    <property type="entry name" value="SECRETORY COMPONENT PROTEIN SHR3"/>
    <property type="match status" value="1"/>
</dbReference>
<dbReference type="STRING" id="284811.Q75E10"/>